<evidence type="ECO:0000313" key="3">
    <source>
        <dbReference type="Proteomes" id="UP001244207"/>
    </source>
</evidence>
<proteinExistence type="predicted"/>
<comment type="caution">
    <text evidence="2">The sequence shown here is derived from an EMBL/GenBank/DDBJ whole genome shotgun (WGS) entry which is preliminary data.</text>
</comment>
<dbReference type="EMBL" id="JAHMHS010000097">
    <property type="protein sequence ID" value="KAK1719309.1"/>
    <property type="molecule type" value="Genomic_DNA"/>
</dbReference>
<name>A0AAD8UEB4_GLOAC</name>
<gene>
    <name evidence="2" type="ORF">BDZ83DRAFT_632189</name>
</gene>
<evidence type="ECO:0000256" key="1">
    <source>
        <dbReference type="SAM" id="SignalP"/>
    </source>
</evidence>
<dbReference type="RefSeq" id="XP_060361393.1">
    <property type="nucleotide sequence ID" value="XM_060508952.1"/>
</dbReference>
<dbReference type="GeneID" id="85392851"/>
<evidence type="ECO:0000313" key="2">
    <source>
        <dbReference type="EMBL" id="KAK1719309.1"/>
    </source>
</evidence>
<feature type="signal peptide" evidence="1">
    <location>
        <begin position="1"/>
        <end position="26"/>
    </location>
</feature>
<keyword evidence="1" id="KW-0732">Signal</keyword>
<keyword evidence="3" id="KW-1185">Reference proteome</keyword>
<organism evidence="2 3">
    <name type="scientific">Glomerella acutata</name>
    <name type="common">Colletotrichum acutatum</name>
    <dbReference type="NCBI Taxonomy" id="27357"/>
    <lineage>
        <taxon>Eukaryota</taxon>
        <taxon>Fungi</taxon>
        <taxon>Dikarya</taxon>
        <taxon>Ascomycota</taxon>
        <taxon>Pezizomycotina</taxon>
        <taxon>Sordariomycetes</taxon>
        <taxon>Hypocreomycetidae</taxon>
        <taxon>Glomerellales</taxon>
        <taxon>Glomerellaceae</taxon>
        <taxon>Colletotrichum</taxon>
        <taxon>Colletotrichum acutatum species complex</taxon>
    </lineage>
</organism>
<feature type="chain" id="PRO_5042112386" evidence="1">
    <location>
        <begin position="27"/>
        <end position="71"/>
    </location>
</feature>
<dbReference type="AlphaFoldDB" id="A0AAD8UEB4"/>
<reference evidence="2" key="1">
    <citation type="submission" date="2021-12" db="EMBL/GenBank/DDBJ databases">
        <title>Comparative genomics, transcriptomics and evolutionary studies reveal genomic signatures of adaptation to plant cell wall in hemibiotrophic fungi.</title>
        <authorList>
            <consortium name="DOE Joint Genome Institute"/>
            <person name="Baroncelli R."/>
            <person name="Diaz J.F."/>
            <person name="Benocci T."/>
            <person name="Peng M."/>
            <person name="Battaglia E."/>
            <person name="Haridas S."/>
            <person name="Andreopoulos W."/>
            <person name="Labutti K."/>
            <person name="Pangilinan J."/>
            <person name="Floch G.L."/>
            <person name="Makela M.R."/>
            <person name="Henrissat B."/>
            <person name="Grigoriev I.V."/>
            <person name="Crouch J.A."/>
            <person name="De Vries R.P."/>
            <person name="Sukno S.A."/>
            <person name="Thon M.R."/>
        </authorList>
    </citation>
    <scope>NUCLEOTIDE SEQUENCE</scope>
    <source>
        <strain evidence="2">CBS 112980</strain>
    </source>
</reference>
<protein>
    <submittedName>
        <fullName evidence="2">Uncharacterized protein</fullName>
    </submittedName>
</protein>
<dbReference type="Proteomes" id="UP001244207">
    <property type="component" value="Unassembled WGS sequence"/>
</dbReference>
<sequence>MIIHDYCVLLFVLLVLVAFAWMCCHCQLTICIGNGYSNLGTRYCKNVCARVENDPETTQQVEGFASAGLAH</sequence>
<accession>A0AAD8UEB4</accession>